<sequence>MKNKIEIIAETDHWIALNKPSGLLSIPDREQSEPSLKDWLNEQYGKVWIVHRLDKFTSGLIVFAKDEATHKLLSKQFEERTVEKFYLGLVHGTPVQEEGSVDAAIMEHPVKKSTYVTHAKGKPSLTDYKVLHEYGAYSWMQFQIHTGRTHQIRVHMKHIGHPIVCDDIYGTTTPVLLSSLKRKKFKLSKADEEERPLLNRLALHAWKLKFTDVDGATKELEAPVSKDLKAMLQQFDKWIKK</sequence>
<accession>A0A562SK31</accession>
<feature type="domain" description="Pseudouridine synthase RsuA/RluA-like" evidence="2">
    <location>
        <begin position="13"/>
        <end position="158"/>
    </location>
</feature>
<dbReference type="SUPFAM" id="SSF55120">
    <property type="entry name" value="Pseudouridine synthase"/>
    <property type="match status" value="1"/>
</dbReference>
<dbReference type="PANTHER" id="PTHR21600:SF87">
    <property type="entry name" value="RNA PSEUDOURIDYLATE SYNTHASE DOMAIN-CONTAINING PROTEIN 1"/>
    <property type="match status" value="1"/>
</dbReference>
<dbReference type="GO" id="GO:0003723">
    <property type="term" value="F:RNA binding"/>
    <property type="evidence" value="ECO:0007669"/>
    <property type="project" value="InterPro"/>
</dbReference>
<dbReference type="CDD" id="cd02869">
    <property type="entry name" value="PseudoU_synth_RluA_like"/>
    <property type="match status" value="1"/>
</dbReference>
<evidence type="ECO:0000313" key="3">
    <source>
        <dbReference type="EMBL" id="TWI81196.1"/>
    </source>
</evidence>
<dbReference type="InterPro" id="IPR006224">
    <property type="entry name" value="PsdUridine_synth_RluA-like_CS"/>
</dbReference>
<dbReference type="OrthoDB" id="9807829at2"/>
<dbReference type="GO" id="GO:0000455">
    <property type="term" value="P:enzyme-directed rRNA pseudouridine synthesis"/>
    <property type="evidence" value="ECO:0007669"/>
    <property type="project" value="TreeGrafter"/>
</dbReference>
<comment type="similarity">
    <text evidence="1">Belongs to the pseudouridine synthase RluA family.</text>
</comment>
<evidence type="ECO:0000313" key="4">
    <source>
        <dbReference type="Proteomes" id="UP000316167"/>
    </source>
</evidence>
<dbReference type="RefSeq" id="WP_144886402.1">
    <property type="nucleotide sequence ID" value="NZ_VLLE01000004.1"/>
</dbReference>
<dbReference type="InterPro" id="IPR020103">
    <property type="entry name" value="PsdUridine_synth_cat_dom_sf"/>
</dbReference>
<dbReference type="Pfam" id="PF00849">
    <property type="entry name" value="PseudoU_synth_2"/>
    <property type="match status" value="1"/>
</dbReference>
<dbReference type="PROSITE" id="PS01129">
    <property type="entry name" value="PSI_RLU"/>
    <property type="match status" value="1"/>
</dbReference>
<dbReference type="InterPro" id="IPR006145">
    <property type="entry name" value="PsdUridine_synth_RsuA/RluA"/>
</dbReference>
<dbReference type="Proteomes" id="UP000316167">
    <property type="component" value="Unassembled WGS sequence"/>
</dbReference>
<evidence type="ECO:0000259" key="2">
    <source>
        <dbReference type="Pfam" id="PF00849"/>
    </source>
</evidence>
<reference evidence="3 4" key="1">
    <citation type="journal article" date="2015" name="Stand. Genomic Sci.">
        <title>Genomic Encyclopedia of Bacterial and Archaeal Type Strains, Phase III: the genomes of soil and plant-associated and newly described type strains.</title>
        <authorList>
            <person name="Whitman W.B."/>
            <person name="Woyke T."/>
            <person name="Klenk H.P."/>
            <person name="Zhou Y."/>
            <person name="Lilburn T.G."/>
            <person name="Beck B.J."/>
            <person name="De Vos P."/>
            <person name="Vandamme P."/>
            <person name="Eisen J.A."/>
            <person name="Garrity G."/>
            <person name="Hugenholtz P."/>
            <person name="Kyrpides N.C."/>
        </authorList>
    </citation>
    <scope>NUCLEOTIDE SEQUENCE [LARGE SCALE GENOMIC DNA]</scope>
    <source>
        <strain evidence="3 4">CGMCC 1.7271</strain>
    </source>
</reference>
<dbReference type="InterPro" id="IPR050188">
    <property type="entry name" value="RluA_PseudoU_synthase"/>
</dbReference>
<name>A0A562SK31_9BACT</name>
<dbReference type="Gene3D" id="3.30.2350.10">
    <property type="entry name" value="Pseudouridine synthase"/>
    <property type="match status" value="1"/>
</dbReference>
<evidence type="ECO:0000256" key="1">
    <source>
        <dbReference type="ARBA" id="ARBA00010876"/>
    </source>
</evidence>
<protein>
    <submittedName>
        <fullName evidence="3">23S rRNA pseudouridine955/2504/2580 synthase</fullName>
    </submittedName>
</protein>
<proteinExistence type="inferred from homology"/>
<comment type="caution">
    <text evidence="3">The sequence shown here is derived from an EMBL/GenBank/DDBJ whole genome shotgun (WGS) entry which is preliminary data.</text>
</comment>
<dbReference type="EMBL" id="VLLE01000004">
    <property type="protein sequence ID" value="TWI81196.1"/>
    <property type="molecule type" value="Genomic_DNA"/>
</dbReference>
<dbReference type="GO" id="GO:0140098">
    <property type="term" value="F:catalytic activity, acting on RNA"/>
    <property type="evidence" value="ECO:0007669"/>
    <property type="project" value="UniProtKB-ARBA"/>
</dbReference>
<keyword evidence="4" id="KW-1185">Reference proteome</keyword>
<organism evidence="3 4">
    <name type="scientific">Lacibacter cauensis</name>
    <dbReference type="NCBI Taxonomy" id="510947"/>
    <lineage>
        <taxon>Bacteria</taxon>
        <taxon>Pseudomonadati</taxon>
        <taxon>Bacteroidota</taxon>
        <taxon>Chitinophagia</taxon>
        <taxon>Chitinophagales</taxon>
        <taxon>Chitinophagaceae</taxon>
        <taxon>Lacibacter</taxon>
    </lineage>
</organism>
<dbReference type="GO" id="GO:0009982">
    <property type="term" value="F:pseudouridine synthase activity"/>
    <property type="evidence" value="ECO:0007669"/>
    <property type="project" value="InterPro"/>
</dbReference>
<dbReference type="AlphaFoldDB" id="A0A562SK31"/>
<dbReference type="PANTHER" id="PTHR21600">
    <property type="entry name" value="MITOCHONDRIAL RNA PSEUDOURIDINE SYNTHASE"/>
    <property type="match status" value="1"/>
</dbReference>
<gene>
    <name evidence="3" type="ORF">IQ13_2212</name>
</gene>